<feature type="compositionally biased region" description="Low complexity" evidence="4">
    <location>
        <begin position="278"/>
        <end position="287"/>
    </location>
</feature>
<evidence type="ECO:0000259" key="5">
    <source>
        <dbReference type="SMART" id="SM00646"/>
    </source>
</evidence>
<reference evidence="6 7" key="1">
    <citation type="submission" date="2009-04" db="EMBL/GenBank/DDBJ databases">
        <authorList>
            <person name="Sebastian Y."/>
            <person name="Madupu R."/>
            <person name="Durkin A.S."/>
            <person name="Torralba M."/>
            <person name="Methe B."/>
            <person name="Sutton G.G."/>
            <person name="Strausberg R.L."/>
            <person name="Nelson K.E."/>
        </authorList>
    </citation>
    <scope>NUCLEOTIDE SEQUENCE [LARGE SCALE GENOMIC DNA]</scope>
    <source>
        <strain evidence="6 7">60-3</strain>
    </source>
</reference>
<gene>
    <name evidence="6" type="ORF">PORUE0001_0026</name>
</gene>
<sequence length="368" mass="41537">MKSLVKLALAILLATIVCPLGLLAQRKAYTVVIDAGHGGHDAGACAFGRREKDINLAVALLTRKYIEQAHPEIKVYMTRSTDVFVGLRERANFANRKKADLFISIHTNSAQSPSASGTETYVLGLRRANDNLAVSKRENQVILLEKDYKETYEGFDPNSTESYIIFEFMQNVHLTSSINIASEVQKSFVKLGRGNRSVRQGPFLVIRETAMPSILIELGFITNKAESDYLVSQSGREQLAQGIADGFSRYYKKYIRVTSPKKQKGQKETTESASDEGATAQQSTTTSDSKEYYRIQIASSRQPLETSDPYFRNVTDVQREQRGKLYIYTAEQCNSLSEARQAQQRLAKRYPDCYIVRYRKGVRDKEIY</sequence>
<proteinExistence type="predicted"/>
<dbReference type="OrthoDB" id="9806267at2"/>
<dbReference type="Pfam" id="PF01520">
    <property type="entry name" value="Amidase_3"/>
    <property type="match status" value="1"/>
</dbReference>
<dbReference type="GO" id="GO:0009253">
    <property type="term" value="P:peptidoglycan catabolic process"/>
    <property type="evidence" value="ECO:0007669"/>
    <property type="project" value="InterPro"/>
</dbReference>
<accession>C2MA75</accession>
<feature type="region of interest" description="Disordered" evidence="4">
    <location>
        <begin position="261"/>
        <end position="290"/>
    </location>
</feature>
<dbReference type="eggNOG" id="COG0860">
    <property type="taxonomic scope" value="Bacteria"/>
</dbReference>
<dbReference type="RefSeq" id="WP_007364820.1">
    <property type="nucleotide sequence ID" value="NZ_ACLR01000069.1"/>
</dbReference>
<keyword evidence="3 6" id="KW-0378">Hydrolase</keyword>
<name>C2MA75_9PORP</name>
<evidence type="ECO:0000256" key="3">
    <source>
        <dbReference type="ARBA" id="ARBA00022801"/>
    </source>
</evidence>
<dbReference type="Gene3D" id="3.40.630.40">
    <property type="entry name" value="Zn-dependent exopeptidases"/>
    <property type="match status" value="1"/>
</dbReference>
<evidence type="ECO:0000256" key="1">
    <source>
        <dbReference type="ARBA" id="ARBA00001561"/>
    </source>
</evidence>
<evidence type="ECO:0000256" key="2">
    <source>
        <dbReference type="ARBA" id="ARBA00011901"/>
    </source>
</evidence>
<protein>
    <recommendedName>
        <fullName evidence="2">N-acetylmuramoyl-L-alanine amidase</fullName>
        <ecNumber evidence="2">3.5.1.28</ecNumber>
    </recommendedName>
</protein>
<comment type="caution">
    <text evidence="6">The sequence shown here is derived from an EMBL/GenBank/DDBJ whole genome shotgun (WGS) entry which is preliminary data.</text>
</comment>
<dbReference type="InterPro" id="IPR002508">
    <property type="entry name" value="MurNAc-LAA_cat"/>
</dbReference>
<dbReference type="PANTHER" id="PTHR30404:SF0">
    <property type="entry name" value="N-ACETYLMURAMOYL-L-ALANINE AMIDASE AMIC"/>
    <property type="match status" value="1"/>
</dbReference>
<dbReference type="AlphaFoldDB" id="C2MA75"/>
<dbReference type="GO" id="GO:0030288">
    <property type="term" value="C:outer membrane-bounded periplasmic space"/>
    <property type="evidence" value="ECO:0007669"/>
    <property type="project" value="TreeGrafter"/>
</dbReference>
<dbReference type="SUPFAM" id="SSF53187">
    <property type="entry name" value="Zn-dependent exopeptidases"/>
    <property type="match status" value="1"/>
</dbReference>
<organism evidence="6 7">
    <name type="scientific">Porphyromonas uenonis 60-3</name>
    <dbReference type="NCBI Taxonomy" id="596327"/>
    <lineage>
        <taxon>Bacteria</taxon>
        <taxon>Pseudomonadati</taxon>
        <taxon>Bacteroidota</taxon>
        <taxon>Bacteroidia</taxon>
        <taxon>Bacteroidales</taxon>
        <taxon>Porphyromonadaceae</taxon>
        <taxon>Porphyromonas</taxon>
    </lineage>
</organism>
<feature type="domain" description="MurNAc-LAA" evidence="5">
    <location>
        <begin position="91"/>
        <end position="248"/>
    </location>
</feature>
<dbReference type="SMART" id="SM00646">
    <property type="entry name" value="Ami_3"/>
    <property type="match status" value="1"/>
</dbReference>
<dbReference type="Proteomes" id="UP000003303">
    <property type="component" value="Unassembled WGS sequence"/>
</dbReference>
<dbReference type="EC" id="3.5.1.28" evidence="2"/>
<comment type="catalytic activity">
    <reaction evidence="1">
        <text>Hydrolyzes the link between N-acetylmuramoyl residues and L-amino acid residues in certain cell-wall glycopeptides.</text>
        <dbReference type="EC" id="3.5.1.28"/>
    </reaction>
</comment>
<dbReference type="InterPro" id="IPR050695">
    <property type="entry name" value="N-acetylmuramoyl_amidase_3"/>
</dbReference>
<dbReference type="STRING" id="596327.PORUE0001_0026"/>
<evidence type="ECO:0000256" key="4">
    <source>
        <dbReference type="SAM" id="MobiDB-lite"/>
    </source>
</evidence>
<dbReference type="GO" id="GO:0008745">
    <property type="term" value="F:N-acetylmuramoyl-L-alanine amidase activity"/>
    <property type="evidence" value="ECO:0007669"/>
    <property type="project" value="UniProtKB-EC"/>
</dbReference>
<keyword evidence="7" id="KW-1185">Reference proteome</keyword>
<dbReference type="PANTHER" id="PTHR30404">
    <property type="entry name" value="N-ACETYLMURAMOYL-L-ALANINE AMIDASE"/>
    <property type="match status" value="1"/>
</dbReference>
<evidence type="ECO:0000313" key="7">
    <source>
        <dbReference type="Proteomes" id="UP000003303"/>
    </source>
</evidence>
<dbReference type="EMBL" id="ACLR01000069">
    <property type="protein sequence ID" value="EEK17389.1"/>
    <property type="molecule type" value="Genomic_DNA"/>
</dbReference>
<dbReference type="FunFam" id="3.40.630.40:FF:000005">
    <property type="entry name" value="N-acetylmuramoyl-L-alanine amidase (AmiA)"/>
    <property type="match status" value="1"/>
</dbReference>
<evidence type="ECO:0000313" key="6">
    <source>
        <dbReference type="EMBL" id="EEK17389.1"/>
    </source>
</evidence>
<dbReference type="CDD" id="cd02696">
    <property type="entry name" value="MurNAc-LAA"/>
    <property type="match status" value="1"/>
</dbReference>